<dbReference type="PANTHER" id="PTHR22603">
    <property type="entry name" value="CHOLINE/ETHANOALAMINE KINASE"/>
    <property type="match status" value="1"/>
</dbReference>
<accession>A0AA85J178</accession>
<dbReference type="SUPFAM" id="SSF56112">
    <property type="entry name" value="Protein kinase-like (PK-like)"/>
    <property type="match status" value="1"/>
</dbReference>
<evidence type="ECO:0000256" key="5">
    <source>
        <dbReference type="ARBA" id="ARBA00038874"/>
    </source>
</evidence>
<reference evidence="6" key="1">
    <citation type="submission" date="2022-06" db="EMBL/GenBank/DDBJ databases">
        <authorList>
            <person name="Berger JAMES D."/>
            <person name="Berger JAMES D."/>
        </authorList>
    </citation>
    <scope>NUCLEOTIDE SEQUENCE [LARGE SCALE GENOMIC DNA]</scope>
</reference>
<proteinExistence type="inferred from homology"/>
<comment type="similarity">
    <text evidence="4">Belongs to the choline/ethanolamine kinase family.</text>
</comment>
<protein>
    <recommendedName>
        <fullName evidence="5">ethanolamine kinase</fullName>
        <ecNumber evidence="5">2.7.1.82</ecNumber>
    </recommendedName>
</protein>
<evidence type="ECO:0000256" key="3">
    <source>
        <dbReference type="ARBA" id="ARBA00037883"/>
    </source>
</evidence>
<sequence>MNYLPSSIPIIGVHVLDADDHENIWKVVKRIFPSWSEKHTKIQALEEGLSNIVLQLDHDNHNEEPKTILMRIRRKVTDSVNDRFNEIKHMYILHELGNEQELYAVFQNGIIFSFLKGSSINVDKFSVPKYSELIIDRLARLHSLPTREALLRLIPEESRAAVEQSYRQPILFPTIRNWISKLPSGFSDPQKFEKFTTEFPTKSVLLNELAYVEDLLKNPISPVVLCHNDLLAGNIILSADERLVNFIDFEYCGFNHAAFDIGNHFCEFAGISVVNFDKYPSREYQRMWISTYLSARDYYTKKFNRSGYQCHHLQPSVRELNQNGYPSLSSFKSSFSSCPSNNIVNLTLVDGHNENTSTVDKWLIEANHFAMAAHLFWGVWAVVLSIQEQDKFDYLSYGIARVNQYFAMKKLLRTSENHKSSNPM</sequence>
<evidence type="ECO:0000256" key="2">
    <source>
        <dbReference type="ARBA" id="ARBA00023264"/>
    </source>
</evidence>
<dbReference type="PANTHER" id="PTHR22603:SF66">
    <property type="entry name" value="ETHANOLAMINE KINASE"/>
    <property type="match status" value="1"/>
</dbReference>
<dbReference type="EC" id="2.7.1.82" evidence="5"/>
<dbReference type="CDD" id="cd05157">
    <property type="entry name" value="ETNK_euk"/>
    <property type="match status" value="1"/>
</dbReference>
<dbReference type="Pfam" id="PF01633">
    <property type="entry name" value="Choline_kinase"/>
    <property type="match status" value="1"/>
</dbReference>
<evidence type="ECO:0000256" key="1">
    <source>
        <dbReference type="ARBA" id="ARBA00023209"/>
    </source>
</evidence>
<dbReference type="InterPro" id="IPR011009">
    <property type="entry name" value="Kinase-like_dom_sf"/>
</dbReference>
<evidence type="ECO:0000313" key="6">
    <source>
        <dbReference type="Proteomes" id="UP000050795"/>
    </source>
</evidence>
<comment type="pathway">
    <text evidence="3">Phospholipid metabolism; phosphatidylethanolamine biosynthesis; phosphatidylethanolamine from ethanolamine: step 1/3.</text>
</comment>
<dbReference type="Gene3D" id="3.90.1200.10">
    <property type="match status" value="2"/>
</dbReference>
<keyword evidence="1" id="KW-0594">Phospholipid biosynthesis</keyword>
<name>A0AA85J178_TRIRE</name>
<keyword evidence="6" id="KW-1185">Reference proteome</keyword>
<dbReference type="Proteomes" id="UP000050795">
    <property type="component" value="Unassembled WGS sequence"/>
</dbReference>
<reference evidence="7" key="2">
    <citation type="submission" date="2023-11" db="UniProtKB">
        <authorList>
            <consortium name="WormBaseParasite"/>
        </authorList>
    </citation>
    <scope>IDENTIFICATION</scope>
</reference>
<keyword evidence="1" id="KW-0443">Lipid metabolism</keyword>
<evidence type="ECO:0000256" key="4">
    <source>
        <dbReference type="ARBA" id="ARBA00038211"/>
    </source>
</evidence>
<dbReference type="GO" id="GO:0005737">
    <property type="term" value="C:cytoplasm"/>
    <property type="evidence" value="ECO:0007669"/>
    <property type="project" value="TreeGrafter"/>
</dbReference>
<keyword evidence="2" id="KW-1208">Phospholipid metabolism</keyword>
<dbReference type="WBParaSite" id="TREG1_134090.1">
    <property type="protein sequence ID" value="TREG1_134090.1"/>
    <property type="gene ID" value="TREG1_134090"/>
</dbReference>
<evidence type="ECO:0000313" key="7">
    <source>
        <dbReference type="WBParaSite" id="TREG1_134090.1"/>
    </source>
</evidence>
<keyword evidence="1" id="KW-0444">Lipid biosynthesis</keyword>
<organism evidence="6 7">
    <name type="scientific">Trichobilharzia regenti</name>
    <name type="common">Nasal bird schistosome</name>
    <dbReference type="NCBI Taxonomy" id="157069"/>
    <lineage>
        <taxon>Eukaryota</taxon>
        <taxon>Metazoa</taxon>
        <taxon>Spiralia</taxon>
        <taxon>Lophotrochozoa</taxon>
        <taxon>Platyhelminthes</taxon>
        <taxon>Trematoda</taxon>
        <taxon>Digenea</taxon>
        <taxon>Strigeidida</taxon>
        <taxon>Schistosomatoidea</taxon>
        <taxon>Schistosomatidae</taxon>
        <taxon>Trichobilharzia</taxon>
    </lineage>
</organism>
<dbReference type="AlphaFoldDB" id="A0AA85J178"/>
<dbReference type="GO" id="GO:0006646">
    <property type="term" value="P:phosphatidylethanolamine biosynthetic process"/>
    <property type="evidence" value="ECO:0007669"/>
    <property type="project" value="TreeGrafter"/>
</dbReference>
<dbReference type="Gene3D" id="3.30.200.20">
    <property type="entry name" value="Phosphorylase Kinase, domain 1"/>
    <property type="match status" value="1"/>
</dbReference>
<dbReference type="GO" id="GO:0004305">
    <property type="term" value="F:ethanolamine kinase activity"/>
    <property type="evidence" value="ECO:0007669"/>
    <property type="project" value="UniProtKB-EC"/>
</dbReference>